<gene>
    <name evidence="9" type="ORF">KA717_16905</name>
</gene>
<feature type="domain" description="DUF4131" evidence="8">
    <location>
        <begin position="3"/>
        <end position="166"/>
    </location>
</feature>
<dbReference type="InterPro" id="IPR052159">
    <property type="entry name" value="Competence_DNA_uptake"/>
</dbReference>
<feature type="transmembrane region" description="Helical" evidence="6">
    <location>
        <begin position="256"/>
        <end position="276"/>
    </location>
</feature>
<dbReference type="PANTHER" id="PTHR30619">
    <property type="entry name" value="DNA INTERNALIZATION/COMPETENCE PROTEIN COMEC/REC2"/>
    <property type="match status" value="1"/>
</dbReference>
<sequence>MTLFWAIISVLAGLTLPRYWRRGPRMSFWLCMGILAICAAMYGQWRIPQASPQDVSQVVQISDRGSQPVTITGELLSVGRSNLHDRLQFWLRGELVQIDADPRFKPIAGQVYLTLPREVGEKFTPCQKVRVQGILYQPPGSKNPGSQDFRQYLAGQGVFAGLKGETAVPIGQGFCGFSQLRSRIVDAQGLWLPKTEGSLISSIVLGQKAVDLPYNLRNLFSQVGLSHVLAASGYQVSLLVGTTLLLTQKLSRRSRFWLGLGVLLFYLGLTGLQPSVTRAGLMWVGVLIGELYERRLKTLGALLLVATLLLIVNPIWIWDLGFQLSFLATFGIVVTSPYLQSQFDFLPPKIAEIMAVPLAASVWTLPLILYQFSVFALAAIPLNILVSPLIEIISLGGVISAISALVIPLAGSAIAWLLYYPTHWLILLAQTFKQFPNVAVGNISVAVLGLTYGAMILIWLHPEWQKRWPWITVVLLSFLILPLFYQQLTLVRVTVFDQTSQPILVIQNPGQTIVIEDGNSETEQFLLKPFLAAAGINRVDCRLNLNKVSPPPCTELTWFSQNPPILQLSLKTRRWLVFPSTIPDALPDSLFRQIPPDVVVWAGKLTTIDGLEKIRPLTAIAVSPYVSKKLKRRLTKKGIQLQVTGQEGTIQWTPQQGFQSAVGFRD</sequence>
<feature type="transmembrane region" description="Helical" evidence="6">
    <location>
        <begin position="392"/>
        <end position="419"/>
    </location>
</feature>
<reference evidence="9" key="1">
    <citation type="submission" date="2021-04" db="EMBL/GenBank/DDBJ databases">
        <title>Genome sequence of Woronichinia naegeliana from Washington state freshwater lake bloom.</title>
        <authorList>
            <person name="Dreher T.W."/>
        </authorList>
    </citation>
    <scope>NUCLEOTIDE SEQUENCE</scope>
    <source>
        <strain evidence="9">WA131</strain>
    </source>
</reference>
<dbReference type="NCBIfam" id="TIGR00360">
    <property type="entry name" value="ComEC_N-term"/>
    <property type="match status" value="1"/>
</dbReference>
<feature type="transmembrane region" description="Helical" evidence="6">
    <location>
        <begin position="439"/>
        <end position="460"/>
    </location>
</feature>
<dbReference type="InterPro" id="IPR025405">
    <property type="entry name" value="DUF4131"/>
</dbReference>
<evidence type="ECO:0000313" key="9">
    <source>
        <dbReference type="EMBL" id="UXE64054.1"/>
    </source>
</evidence>
<organism evidence="9">
    <name type="scientific">Woronichinia naegeliana WA131</name>
    <dbReference type="NCBI Taxonomy" id="2824559"/>
    <lineage>
        <taxon>Bacteria</taxon>
        <taxon>Bacillati</taxon>
        <taxon>Cyanobacteriota</taxon>
        <taxon>Cyanophyceae</taxon>
        <taxon>Synechococcales</taxon>
        <taxon>Coelosphaeriaceae</taxon>
        <taxon>Woronichinia</taxon>
    </lineage>
</organism>
<dbReference type="EMBL" id="CP073041">
    <property type="protein sequence ID" value="UXE64054.1"/>
    <property type="molecule type" value="Genomic_DNA"/>
</dbReference>
<name>A0A977L221_9CYAN</name>
<dbReference type="AlphaFoldDB" id="A0A977L221"/>
<protein>
    <submittedName>
        <fullName evidence="9">ComEC family competence protein</fullName>
    </submittedName>
</protein>
<dbReference type="Proteomes" id="UP001065613">
    <property type="component" value="Chromosome"/>
</dbReference>
<proteinExistence type="predicted"/>
<dbReference type="KEGG" id="wna:KA717_16905"/>
<evidence type="ECO:0000256" key="6">
    <source>
        <dbReference type="SAM" id="Phobius"/>
    </source>
</evidence>
<feature type="transmembrane region" description="Helical" evidence="6">
    <location>
        <begin position="324"/>
        <end position="340"/>
    </location>
</feature>
<comment type="subcellular location">
    <subcellularLocation>
        <location evidence="1">Cell membrane</location>
        <topology evidence="1">Multi-pass membrane protein</topology>
    </subcellularLocation>
</comment>
<dbReference type="Pfam" id="PF13567">
    <property type="entry name" value="DUF4131"/>
    <property type="match status" value="1"/>
</dbReference>
<dbReference type="PANTHER" id="PTHR30619:SF1">
    <property type="entry name" value="RECOMBINATION PROTEIN 2"/>
    <property type="match status" value="1"/>
</dbReference>
<dbReference type="Pfam" id="PF03772">
    <property type="entry name" value="Competence"/>
    <property type="match status" value="1"/>
</dbReference>
<dbReference type="InterPro" id="IPR004477">
    <property type="entry name" value="ComEC_N"/>
</dbReference>
<feature type="domain" description="ComEC/Rec2-related protein" evidence="7">
    <location>
        <begin position="204"/>
        <end position="463"/>
    </location>
</feature>
<feature type="transmembrane region" description="Helical" evidence="6">
    <location>
        <begin position="27"/>
        <end position="45"/>
    </location>
</feature>
<keyword evidence="5 6" id="KW-0472">Membrane</keyword>
<keyword evidence="2" id="KW-1003">Cell membrane</keyword>
<keyword evidence="3 6" id="KW-0812">Transmembrane</keyword>
<evidence type="ECO:0000259" key="8">
    <source>
        <dbReference type="Pfam" id="PF13567"/>
    </source>
</evidence>
<feature type="transmembrane region" description="Helical" evidence="6">
    <location>
        <begin position="467"/>
        <end position="485"/>
    </location>
</feature>
<feature type="transmembrane region" description="Helical" evidence="6">
    <location>
        <begin position="296"/>
        <end position="317"/>
    </location>
</feature>
<evidence type="ECO:0000256" key="3">
    <source>
        <dbReference type="ARBA" id="ARBA00022692"/>
    </source>
</evidence>
<feature type="transmembrane region" description="Helical" evidence="6">
    <location>
        <begin position="360"/>
        <end position="380"/>
    </location>
</feature>
<evidence type="ECO:0000256" key="1">
    <source>
        <dbReference type="ARBA" id="ARBA00004651"/>
    </source>
</evidence>
<keyword evidence="4 6" id="KW-1133">Transmembrane helix</keyword>
<evidence type="ECO:0000256" key="5">
    <source>
        <dbReference type="ARBA" id="ARBA00023136"/>
    </source>
</evidence>
<evidence type="ECO:0000259" key="7">
    <source>
        <dbReference type="Pfam" id="PF03772"/>
    </source>
</evidence>
<dbReference type="GO" id="GO:0005886">
    <property type="term" value="C:plasma membrane"/>
    <property type="evidence" value="ECO:0007669"/>
    <property type="project" value="UniProtKB-SubCell"/>
</dbReference>
<evidence type="ECO:0000256" key="2">
    <source>
        <dbReference type="ARBA" id="ARBA00022475"/>
    </source>
</evidence>
<accession>A0A977L221</accession>
<evidence type="ECO:0000256" key="4">
    <source>
        <dbReference type="ARBA" id="ARBA00022989"/>
    </source>
</evidence>